<dbReference type="EC" id="1.1.1.100" evidence="2"/>
<evidence type="ECO:0000313" key="8">
    <source>
        <dbReference type="Proteomes" id="UP001145021"/>
    </source>
</evidence>
<dbReference type="PANTHER" id="PTHR42879:SF2">
    <property type="entry name" value="3-OXOACYL-[ACYL-CARRIER-PROTEIN] REDUCTASE FABG"/>
    <property type="match status" value="1"/>
</dbReference>
<sequence>MQHLTKAAAAGSLAGKTALVTGASGGIGRAISEELARRGAQLIATGRSKSQLSALYNQLSEIHPDVEHKTLVCDLQEKQSLQDMCKQAMKSNIDILVNNAGISQDSLLLRQKSENVIHMIQVNLLGCMEISKEIAGGMVRRRSGCIINISSVIGLHGNVGQSAYATTKAGIIGFTKSLAKELGPRGIRANAIAPGFIDTKLTRKILDQPVTKSLISDIPLQRVGTVEDVAHGAAFLAENTYITGQVLVIDGGLFI</sequence>
<dbReference type="PANTHER" id="PTHR42879">
    <property type="entry name" value="3-OXOACYL-(ACYL-CARRIER-PROTEIN) REDUCTASE"/>
    <property type="match status" value="1"/>
</dbReference>
<comment type="similarity">
    <text evidence="1">Belongs to the short-chain dehydrogenases/reductases (SDR) family.</text>
</comment>
<dbReference type="Pfam" id="PF13561">
    <property type="entry name" value="adh_short_C2"/>
    <property type="match status" value="1"/>
</dbReference>
<evidence type="ECO:0000259" key="6">
    <source>
        <dbReference type="SMART" id="SM00822"/>
    </source>
</evidence>
<dbReference type="InterPro" id="IPR020904">
    <property type="entry name" value="Sc_DH/Rdtase_CS"/>
</dbReference>
<dbReference type="PROSITE" id="PS00061">
    <property type="entry name" value="ADH_SHORT"/>
    <property type="match status" value="1"/>
</dbReference>
<feature type="domain" description="Ketoreductase" evidence="6">
    <location>
        <begin position="16"/>
        <end position="195"/>
    </location>
</feature>
<name>A0A9W8CJH2_9FUNG</name>
<evidence type="ECO:0000256" key="5">
    <source>
        <dbReference type="ARBA" id="ARBA00048508"/>
    </source>
</evidence>
<protein>
    <recommendedName>
        <fullName evidence="2">3-oxoacyl-[acyl-carrier-protein] reductase</fullName>
        <ecNumber evidence="2">1.1.1.100</ecNumber>
    </recommendedName>
</protein>
<evidence type="ECO:0000256" key="4">
    <source>
        <dbReference type="ARBA" id="ARBA00023002"/>
    </source>
</evidence>
<dbReference type="EMBL" id="JANBOH010000088">
    <property type="protein sequence ID" value="KAJ1645797.1"/>
    <property type="molecule type" value="Genomic_DNA"/>
</dbReference>
<organism evidence="7 8">
    <name type="scientific">Coemansia asiatica</name>
    <dbReference type="NCBI Taxonomy" id="1052880"/>
    <lineage>
        <taxon>Eukaryota</taxon>
        <taxon>Fungi</taxon>
        <taxon>Fungi incertae sedis</taxon>
        <taxon>Zoopagomycota</taxon>
        <taxon>Kickxellomycotina</taxon>
        <taxon>Kickxellomycetes</taxon>
        <taxon>Kickxellales</taxon>
        <taxon>Kickxellaceae</taxon>
        <taxon>Coemansia</taxon>
    </lineage>
</organism>
<dbReference type="InterPro" id="IPR002347">
    <property type="entry name" value="SDR_fam"/>
</dbReference>
<evidence type="ECO:0000256" key="2">
    <source>
        <dbReference type="ARBA" id="ARBA00012948"/>
    </source>
</evidence>
<dbReference type="GO" id="GO:0032787">
    <property type="term" value="P:monocarboxylic acid metabolic process"/>
    <property type="evidence" value="ECO:0007669"/>
    <property type="project" value="UniProtKB-ARBA"/>
</dbReference>
<dbReference type="InterPro" id="IPR036291">
    <property type="entry name" value="NAD(P)-bd_dom_sf"/>
</dbReference>
<accession>A0A9W8CJH2</accession>
<comment type="catalytic activity">
    <reaction evidence="5">
        <text>a (3R)-hydroxyacyl-[ACP] + NADP(+) = a 3-oxoacyl-[ACP] + NADPH + H(+)</text>
        <dbReference type="Rhea" id="RHEA:17397"/>
        <dbReference type="Rhea" id="RHEA-COMP:9916"/>
        <dbReference type="Rhea" id="RHEA-COMP:9945"/>
        <dbReference type="ChEBI" id="CHEBI:15378"/>
        <dbReference type="ChEBI" id="CHEBI:57783"/>
        <dbReference type="ChEBI" id="CHEBI:58349"/>
        <dbReference type="ChEBI" id="CHEBI:78776"/>
        <dbReference type="ChEBI" id="CHEBI:78827"/>
        <dbReference type="EC" id="1.1.1.100"/>
    </reaction>
</comment>
<dbReference type="SUPFAM" id="SSF51735">
    <property type="entry name" value="NAD(P)-binding Rossmann-fold domains"/>
    <property type="match status" value="1"/>
</dbReference>
<comment type="caution">
    <text evidence="7">The sequence shown here is derived from an EMBL/GenBank/DDBJ whole genome shotgun (WGS) entry which is preliminary data.</text>
</comment>
<dbReference type="AlphaFoldDB" id="A0A9W8CJH2"/>
<dbReference type="InterPro" id="IPR057326">
    <property type="entry name" value="KR_dom"/>
</dbReference>
<keyword evidence="8" id="KW-1185">Reference proteome</keyword>
<dbReference type="Proteomes" id="UP001145021">
    <property type="component" value="Unassembled WGS sequence"/>
</dbReference>
<evidence type="ECO:0000313" key="7">
    <source>
        <dbReference type="EMBL" id="KAJ1645797.1"/>
    </source>
</evidence>
<dbReference type="InterPro" id="IPR050259">
    <property type="entry name" value="SDR"/>
</dbReference>
<gene>
    <name evidence="7" type="ORF">LPJ64_002639</name>
</gene>
<dbReference type="Gene3D" id="3.40.50.720">
    <property type="entry name" value="NAD(P)-binding Rossmann-like Domain"/>
    <property type="match status" value="1"/>
</dbReference>
<keyword evidence="3" id="KW-0521">NADP</keyword>
<dbReference type="GO" id="GO:0004316">
    <property type="term" value="F:3-oxoacyl-[acyl-carrier-protein] reductase (NADPH) activity"/>
    <property type="evidence" value="ECO:0007669"/>
    <property type="project" value="UniProtKB-EC"/>
</dbReference>
<dbReference type="PRINTS" id="PR00080">
    <property type="entry name" value="SDRFAMILY"/>
</dbReference>
<reference evidence="7" key="1">
    <citation type="submission" date="2022-07" db="EMBL/GenBank/DDBJ databases">
        <title>Phylogenomic reconstructions and comparative analyses of Kickxellomycotina fungi.</title>
        <authorList>
            <person name="Reynolds N.K."/>
            <person name="Stajich J.E."/>
            <person name="Barry K."/>
            <person name="Grigoriev I.V."/>
            <person name="Crous P."/>
            <person name="Smith M.E."/>
        </authorList>
    </citation>
    <scope>NUCLEOTIDE SEQUENCE</scope>
    <source>
        <strain evidence="7">NBRC 105413</strain>
    </source>
</reference>
<dbReference type="SMART" id="SM00822">
    <property type="entry name" value="PKS_KR"/>
    <property type="match status" value="1"/>
</dbReference>
<evidence type="ECO:0000256" key="3">
    <source>
        <dbReference type="ARBA" id="ARBA00022857"/>
    </source>
</evidence>
<evidence type="ECO:0000256" key="1">
    <source>
        <dbReference type="ARBA" id="ARBA00006484"/>
    </source>
</evidence>
<keyword evidence="4" id="KW-0560">Oxidoreductase</keyword>
<dbReference type="PRINTS" id="PR00081">
    <property type="entry name" value="GDHRDH"/>
</dbReference>
<proteinExistence type="inferred from homology"/>
<dbReference type="FunFam" id="3.40.50.720:FF:000173">
    <property type="entry name" value="3-oxoacyl-[acyl-carrier protein] reductase"/>
    <property type="match status" value="1"/>
</dbReference>